<dbReference type="PANTHER" id="PTHR30146">
    <property type="entry name" value="LACI-RELATED TRANSCRIPTIONAL REPRESSOR"/>
    <property type="match status" value="1"/>
</dbReference>
<dbReference type="RefSeq" id="WP_257464046.1">
    <property type="nucleotide sequence ID" value="NZ_JANJZT010000003.1"/>
</dbReference>
<evidence type="ECO:0000256" key="3">
    <source>
        <dbReference type="ARBA" id="ARBA00023125"/>
    </source>
</evidence>
<dbReference type="Pfam" id="PF00356">
    <property type="entry name" value="LacI"/>
    <property type="match status" value="1"/>
</dbReference>
<proteinExistence type="predicted"/>
<dbReference type="Pfam" id="PF00532">
    <property type="entry name" value="Peripla_BP_1"/>
    <property type="match status" value="1"/>
</dbReference>
<keyword evidence="8" id="KW-1185">Reference proteome</keyword>
<dbReference type="InterPro" id="IPR010982">
    <property type="entry name" value="Lambda_DNA-bd_dom_sf"/>
</dbReference>
<protein>
    <submittedName>
        <fullName evidence="7">LacI family sucrose operon transcriptional repressor</fullName>
    </submittedName>
</protein>
<feature type="domain" description="HTH cro/C1-type" evidence="6">
    <location>
        <begin position="3"/>
        <end position="50"/>
    </location>
</feature>
<reference evidence="7 8" key="1">
    <citation type="submission" date="2024-06" db="EMBL/GenBank/DDBJ databases">
        <title>Genomic Encyclopedia of Type Strains, Phase IV (KMG-IV): sequencing the most valuable type-strain genomes for metagenomic binning, comparative biology and taxonomic classification.</title>
        <authorList>
            <person name="Goeker M."/>
        </authorList>
    </citation>
    <scope>NUCLEOTIDE SEQUENCE [LARGE SCALE GENOMIC DNA]</scope>
    <source>
        <strain evidence="7 8">DSM 29492</strain>
    </source>
</reference>
<evidence type="ECO:0000313" key="8">
    <source>
        <dbReference type="Proteomes" id="UP001549106"/>
    </source>
</evidence>
<keyword evidence="2" id="KW-0805">Transcription regulation</keyword>
<dbReference type="EMBL" id="JBEPMJ010000003">
    <property type="protein sequence ID" value="MET3749497.1"/>
    <property type="molecule type" value="Genomic_DNA"/>
</dbReference>
<sequence>MAKKKVTFADIAAYTNFSKTTISRYFNNPDSLTLENQEKIAAALEELGYQENKLAKVLANGKSEFVGIIIPNLYLHYYSEILNQLLSSYSKFGYKFLVFVSNDGREREQQYINELLAYKIEGLIILSHTFSSAELAKCNIPIVAIEREAEHICSVDTDNYMGGLQATSLLIRNHCDILIHINVPVPENVPAHNRITAFEDTCQKYHVPYELMLGDLGSTYETTFDRIKETFETIEEKYPDRKKGIFFANDTYANIFLNLIIQKYGHLPEQYRLVGFDNSPIANEAIVPITTIGQQIDKIAETALELLVSQMDEMKKRKPSPLKTPVHKQITPVLIRRKTTD</sequence>
<evidence type="ECO:0000313" key="7">
    <source>
        <dbReference type="EMBL" id="MET3749497.1"/>
    </source>
</evidence>
<dbReference type="CDD" id="cd01392">
    <property type="entry name" value="HTH_LacI"/>
    <property type="match status" value="1"/>
</dbReference>
<dbReference type="SUPFAM" id="SSF53822">
    <property type="entry name" value="Periplasmic binding protein-like I"/>
    <property type="match status" value="1"/>
</dbReference>
<dbReference type="SMART" id="SM00354">
    <property type="entry name" value="HTH_LACI"/>
    <property type="match status" value="1"/>
</dbReference>
<dbReference type="InterPro" id="IPR001761">
    <property type="entry name" value="Peripla_BP/Lac1_sug-bd_dom"/>
</dbReference>
<keyword evidence="4" id="KW-0804">Transcription</keyword>
<feature type="domain" description="HTH lacI-type" evidence="5">
    <location>
        <begin position="6"/>
        <end position="60"/>
    </location>
</feature>
<dbReference type="InterPro" id="IPR028082">
    <property type="entry name" value="Peripla_BP_I"/>
</dbReference>
<evidence type="ECO:0000256" key="1">
    <source>
        <dbReference type="ARBA" id="ARBA00022491"/>
    </source>
</evidence>
<gene>
    <name evidence="7" type="ORF">ABID24_000724</name>
</gene>
<evidence type="ECO:0000256" key="4">
    <source>
        <dbReference type="ARBA" id="ARBA00023163"/>
    </source>
</evidence>
<dbReference type="InterPro" id="IPR000843">
    <property type="entry name" value="HTH_LacI"/>
</dbReference>
<keyword evidence="1" id="KW-0678">Repressor</keyword>
<dbReference type="SUPFAM" id="SSF47413">
    <property type="entry name" value="lambda repressor-like DNA-binding domains"/>
    <property type="match status" value="1"/>
</dbReference>
<dbReference type="PROSITE" id="PS50932">
    <property type="entry name" value="HTH_LACI_2"/>
    <property type="match status" value="1"/>
</dbReference>
<evidence type="ECO:0000259" key="6">
    <source>
        <dbReference type="PROSITE" id="PS50943"/>
    </source>
</evidence>
<accession>A0ABV2LZ60</accession>
<dbReference type="InterPro" id="IPR001387">
    <property type="entry name" value="Cro/C1-type_HTH"/>
</dbReference>
<evidence type="ECO:0000259" key="5">
    <source>
        <dbReference type="PROSITE" id="PS50932"/>
    </source>
</evidence>
<evidence type="ECO:0000256" key="2">
    <source>
        <dbReference type="ARBA" id="ARBA00023015"/>
    </source>
</evidence>
<dbReference type="PANTHER" id="PTHR30146:SF95">
    <property type="entry name" value="RIBOSE OPERON REPRESSOR"/>
    <property type="match status" value="1"/>
</dbReference>
<organism evidence="7 8">
    <name type="scientific">Blautia caecimuris</name>
    <dbReference type="NCBI Taxonomy" id="1796615"/>
    <lineage>
        <taxon>Bacteria</taxon>
        <taxon>Bacillati</taxon>
        <taxon>Bacillota</taxon>
        <taxon>Clostridia</taxon>
        <taxon>Lachnospirales</taxon>
        <taxon>Lachnospiraceae</taxon>
        <taxon>Blautia</taxon>
    </lineage>
</organism>
<dbReference type="InterPro" id="IPR046335">
    <property type="entry name" value="LacI/GalR-like_sensor"/>
</dbReference>
<dbReference type="Gene3D" id="3.40.50.2300">
    <property type="match status" value="2"/>
</dbReference>
<dbReference type="Gene3D" id="1.10.260.40">
    <property type="entry name" value="lambda repressor-like DNA-binding domains"/>
    <property type="match status" value="1"/>
</dbReference>
<name>A0ABV2LZ60_9FIRM</name>
<dbReference type="PROSITE" id="PS50943">
    <property type="entry name" value="HTH_CROC1"/>
    <property type="match status" value="1"/>
</dbReference>
<comment type="caution">
    <text evidence="7">The sequence shown here is derived from an EMBL/GenBank/DDBJ whole genome shotgun (WGS) entry which is preliminary data.</text>
</comment>
<dbReference type="Pfam" id="PF13377">
    <property type="entry name" value="Peripla_BP_3"/>
    <property type="match status" value="1"/>
</dbReference>
<keyword evidence="3" id="KW-0238">DNA-binding</keyword>
<dbReference type="Proteomes" id="UP001549106">
    <property type="component" value="Unassembled WGS sequence"/>
</dbReference>